<reference evidence="5" key="1">
    <citation type="submission" date="2023-03" db="EMBL/GenBank/DDBJ databases">
        <title>Massive genome expansion in bonnet fungi (Mycena s.s.) driven by repeated elements and novel gene families across ecological guilds.</title>
        <authorList>
            <consortium name="Lawrence Berkeley National Laboratory"/>
            <person name="Harder C.B."/>
            <person name="Miyauchi S."/>
            <person name="Viragh M."/>
            <person name="Kuo A."/>
            <person name="Thoen E."/>
            <person name="Andreopoulos B."/>
            <person name="Lu D."/>
            <person name="Skrede I."/>
            <person name="Drula E."/>
            <person name="Henrissat B."/>
            <person name="Morin E."/>
            <person name="Kohler A."/>
            <person name="Barry K."/>
            <person name="LaButti K."/>
            <person name="Morin E."/>
            <person name="Salamov A."/>
            <person name="Lipzen A."/>
            <person name="Mereny Z."/>
            <person name="Hegedus B."/>
            <person name="Baldrian P."/>
            <person name="Stursova M."/>
            <person name="Weitz H."/>
            <person name="Taylor A."/>
            <person name="Grigoriev I.V."/>
            <person name="Nagy L.G."/>
            <person name="Martin F."/>
            <person name="Kauserud H."/>
        </authorList>
    </citation>
    <scope>NUCLEOTIDE SEQUENCE</scope>
    <source>
        <strain evidence="5">9284</strain>
    </source>
</reference>
<feature type="region of interest" description="Disordered" evidence="3">
    <location>
        <begin position="1"/>
        <end position="39"/>
    </location>
</feature>
<dbReference type="Proteomes" id="UP001221142">
    <property type="component" value="Unassembled WGS sequence"/>
</dbReference>
<dbReference type="GO" id="GO:0008541">
    <property type="term" value="C:proteasome regulatory particle, lid subcomplex"/>
    <property type="evidence" value="ECO:0007669"/>
    <property type="project" value="TreeGrafter"/>
</dbReference>
<evidence type="ECO:0000256" key="3">
    <source>
        <dbReference type="SAM" id="MobiDB-lite"/>
    </source>
</evidence>
<protein>
    <submittedName>
        <fullName evidence="5">PCI domain-containing protein</fullName>
    </submittedName>
</protein>
<name>A0AAD7FR92_9AGAR</name>
<dbReference type="InterPro" id="IPR057985">
    <property type="entry name" value="TPR_PSMD3_N"/>
</dbReference>
<keyword evidence="2" id="KW-0647">Proteasome</keyword>
<gene>
    <name evidence="5" type="ORF">FB45DRAFT_909834</name>
</gene>
<dbReference type="SMART" id="SM00753">
    <property type="entry name" value="PAM"/>
    <property type="match status" value="1"/>
</dbReference>
<dbReference type="EMBL" id="JARKIF010000007">
    <property type="protein sequence ID" value="KAJ7634778.1"/>
    <property type="molecule type" value="Genomic_DNA"/>
</dbReference>
<evidence type="ECO:0000313" key="5">
    <source>
        <dbReference type="EMBL" id="KAJ7634778.1"/>
    </source>
</evidence>
<evidence type="ECO:0000256" key="2">
    <source>
        <dbReference type="ARBA" id="ARBA00022942"/>
    </source>
</evidence>
<dbReference type="GO" id="GO:0030234">
    <property type="term" value="F:enzyme regulator activity"/>
    <property type="evidence" value="ECO:0007669"/>
    <property type="project" value="InterPro"/>
</dbReference>
<feature type="compositionally biased region" description="Basic and acidic residues" evidence="3">
    <location>
        <begin position="1"/>
        <end position="28"/>
    </location>
</feature>
<dbReference type="PANTHER" id="PTHR10758">
    <property type="entry name" value="26S PROTEASOME NON-ATPASE REGULATORY SUBUNIT 3/COP9 SIGNALOSOME COMPLEX SUBUNIT 3"/>
    <property type="match status" value="1"/>
</dbReference>
<dbReference type="Pfam" id="PF08375">
    <property type="entry name" value="Rpn3_C"/>
    <property type="match status" value="1"/>
</dbReference>
<dbReference type="InterPro" id="IPR013586">
    <property type="entry name" value="PSMD3_C"/>
</dbReference>
<sequence length="506" mass="56814">MPDVEMKPADKKEEKKDDKKTVKEEETPKPPPTPNQEIKSNIVLIERAVATLEPRFAHRVLRTLTSLRKRLDDTVLRKAVEEAYVKDSPTKQSLLSWLPAAQSTDTMEVDSAAQASAPAAAAAPEPVPEVDMYLRLLMIHHLDASPSTYGKAIELSQQTVEKMQALNRRSMDPIAAKVWYALERAYELGSQLAEARPLFLAAQRTASLRHDDETQASLINRLLRSYLEYSLYDQADKLVSKTVFPASAGNPQWARYHYYLGRIKAVQLNYSAARENLQHAIRRAPAAKLAPGFYQAVHKLFVVVELLMGDIPDRGLFRHPVLEKALIAYFEIVKAVRTGSLAQFQTTLAKHAGQFEADRTFTLIARLRQNVIKTGIRRLSLSYSRISLRDICVKLHLDSEEDAEYIVGKAIRDKIIDATIVHERGWMECGGQKGGYGPEIGDAFSKRIGYCLQLHNESVKAMRYPLNAHRKELAAAEGAREREKELAKEIQEGDLDDDELGGGGEF</sequence>
<proteinExistence type="inferred from homology"/>
<dbReference type="InterPro" id="IPR036390">
    <property type="entry name" value="WH_DNA-bd_sf"/>
</dbReference>
<dbReference type="Gene3D" id="1.25.40.570">
    <property type="match status" value="1"/>
</dbReference>
<dbReference type="PANTHER" id="PTHR10758:SF2">
    <property type="entry name" value="26S PROTEASOME NON-ATPASE REGULATORY SUBUNIT 3"/>
    <property type="match status" value="1"/>
</dbReference>
<dbReference type="InterPro" id="IPR011990">
    <property type="entry name" value="TPR-like_helical_dom_sf"/>
</dbReference>
<dbReference type="PROSITE" id="PS50250">
    <property type="entry name" value="PCI"/>
    <property type="match status" value="1"/>
</dbReference>
<feature type="region of interest" description="Disordered" evidence="3">
    <location>
        <begin position="475"/>
        <end position="506"/>
    </location>
</feature>
<feature type="domain" description="PCI" evidence="4">
    <location>
        <begin position="254"/>
        <end position="434"/>
    </location>
</feature>
<evidence type="ECO:0000313" key="6">
    <source>
        <dbReference type="Proteomes" id="UP001221142"/>
    </source>
</evidence>
<keyword evidence="6" id="KW-1185">Reference proteome</keyword>
<dbReference type="InterPro" id="IPR050756">
    <property type="entry name" value="CSN3"/>
</dbReference>
<comment type="similarity">
    <text evidence="1">Belongs to the proteasome subunit S3 family.</text>
</comment>
<dbReference type="SUPFAM" id="SSF46785">
    <property type="entry name" value="Winged helix' DNA-binding domain"/>
    <property type="match status" value="1"/>
</dbReference>
<accession>A0AAD7FR92</accession>
<dbReference type="Gene3D" id="1.25.40.10">
    <property type="entry name" value="Tetratricopeptide repeat domain"/>
    <property type="match status" value="1"/>
</dbReference>
<dbReference type="GO" id="GO:0006511">
    <property type="term" value="P:ubiquitin-dependent protein catabolic process"/>
    <property type="evidence" value="ECO:0007669"/>
    <property type="project" value="TreeGrafter"/>
</dbReference>
<dbReference type="Pfam" id="PF25573">
    <property type="entry name" value="TPR_PSMD3_N"/>
    <property type="match status" value="1"/>
</dbReference>
<dbReference type="GO" id="GO:0042176">
    <property type="term" value="P:regulation of protein catabolic process"/>
    <property type="evidence" value="ECO:0007669"/>
    <property type="project" value="InterPro"/>
</dbReference>
<evidence type="ECO:0000259" key="4">
    <source>
        <dbReference type="PROSITE" id="PS50250"/>
    </source>
</evidence>
<dbReference type="AlphaFoldDB" id="A0AAD7FR92"/>
<dbReference type="SMART" id="SM00088">
    <property type="entry name" value="PINT"/>
    <property type="match status" value="1"/>
</dbReference>
<comment type="caution">
    <text evidence="5">The sequence shown here is derived from an EMBL/GenBank/DDBJ whole genome shotgun (WGS) entry which is preliminary data.</text>
</comment>
<dbReference type="InterPro" id="IPR000717">
    <property type="entry name" value="PCI_dom"/>
</dbReference>
<organism evidence="5 6">
    <name type="scientific">Roridomyces roridus</name>
    <dbReference type="NCBI Taxonomy" id="1738132"/>
    <lineage>
        <taxon>Eukaryota</taxon>
        <taxon>Fungi</taxon>
        <taxon>Dikarya</taxon>
        <taxon>Basidiomycota</taxon>
        <taxon>Agaricomycotina</taxon>
        <taxon>Agaricomycetes</taxon>
        <taxon>Agaricomycetidae</taxon>
        <taxon>Agaricales</taxon>
        <taxon>Marasmiineae</taxon>
        <taxon>Mycenaceae</taxon>
        <taxon>Roridomyces</taxon>
    </lineage>
</organism>
<feature type="compositionally biased region" description="Basic and acidic residues" evidence="3">
    <location>
        <begin position="475"/>
        <end position="491"/>
    </location>
</feature>
<dbReference type="Pfam" id="PF01399">
    <property type="entry name" value="PCI"/>
    <property type="match status" value="1"/>
</dbReference>
<evidence type="ECO:0000256" key="1">
    <source>
        <dbReference type="ARBA" id="ARBA00007912"/>
    </source>
</evidence>